<organism evidence="1 2">
    <name type="scientific">Afipia felis</name>
    <name type="common">Cat scratch disease bacillus</name>
    <dbReference type="NCBI Taxonomy" id="1035"/>
    <lineage>
        <taxon>Bacteria</taxon>
        <taxon>Pseudomonadati</taxon>
        <taxon>Pseudomonadota</taxon>
        <taxon>Alphaproteobacteria</taxon>
        <taxon>Hyphomicrobiales</taxon>
        <taxon>Nitrobacteraceae</taxon>
        <taxon>Afipia</taxon>
    </lineage>
</organism>
<dbReference type="RefSeq" id="WP_002717886.1">
    <property type="nucleotide sequence ID" value="NZ_UFSI01000001.1"/>
</dbReference>
<dbReference type="Gene3D" id="3.40.50.720">
    <property type="entry name" value="NAD(P)-binding Rossmann-like Domain"/>
    <property type="match status" value="1"/>
</dbReference>
<protein>
    <submittedName>
        <fullName evidence="1">dTDP-glucose 4,6 dehydratase</fullName>
    </submittedName>
</protein>
<gene>
    <name evidence="1" type="ORF">NCTC12722_00265</name>
</gene>
<proteinExistence type="predicted"/>
<evidence type="ECO:0000313" key="2">
    <source>
        <dbReference type="Proteomes" id="UP000254343"/>
    </source>
</evidence>
<sequence>MPRTASYQASVLITDSTGFISSNFIFAWIMNESSPVINLDKLTYASNLET</sequence>
<evidence type="ECO:0000313" key="1">
    <source>
        <dbReference type="EMBL" id="SUU83105.1"/>
    </source>
</evidence>
<dbReference type="EMBL" id="UIGB01000001">
    <property type="protein sequence ID" value="SUU83105.1"/>
    <property type="molecule type" value="Genomic_DNA"/>
</dbReference>
<dbReference type="Proteomes" id="UP000254343">
    <property type="component" value="Unassembled WGS sequence"/>
</dbReference>
<name>A0A380W4I3_AFIFE</name>
<reference evidence="1 2" key="1">
    <citation type="submission" date="2018-06" db="EMBL/GenBank/DDBJ databases">
        <authorList>
            <consortium name="Pathogen Informatics"/>
            <person name="Doyle S."/>
        </authorList>
    </citation>
    <scope>NUCLEOTIDE SEQUENCE [LARGE SCALE GENOMIC DNA]</scope>
    <source>
        <strain evidence="1 2">NCTC12722</strain>
    </source>
</reference>
<dbReference type="AlphaFoldDB" id="A0A380W4I3"/>
<accession>A0A380W4I3</accession>